<feature type="transmembrane region" description="Helical" evidence="1">
    <location>
        <begin position="6"/>
        <end position="24"/>
    </location>
</feature>
<reference evidence="2 3" key="1">
    <citation type="submission" date="2023-07" db="EMBL/GenBank/DDBJ databases">
        <title>Sorghum-associated microbial communities from plants grown in Nebraska, USA.</title>
        <authorList>
            <person name="Schachtman D."/>
        </authorList>
    </citation>
    <scope>NUCLEOTIDE SEQUENCE [LARGE SCALE GENOMIC DNA]</scope>
    <source>
        <strain evidence="2 3">3773</strain>
    </source>
</reference>
<proteinExistence type="predicted"/>
<keyword evidence="1" id="KW-1133">Transmembrane helix</keyword>
<dbReference type="Proteomes" id="UP001255185">
    <property type="component" value="Unassembled WGS sequence"/>
</dbReference>
<dbReference type="RefSeq" id="WP_310026481.1">
    <property type="nucleotide sequence ID" value="NZ_JAVDVI010000008.1"/>
</dbReference>
<keyword evidence="1" id="KW-0472">Membrane</keyword>
<organism evidence="2 3">
    <name type="scientific">Flavobacterium arsenatis</name>
    <dbReference type="NCBI Taxonomy" id="1484332"/>
    <lineage>
        <taxon>Bacteria</taxon>
        <taxon>Pseudomonadati</taxon>
        <taxon>Bacteroidota</taxon>
        <taxon>Flavobacteriia</taxon>
        <taxon>Flavobacteriales</taxon>
        <taxon>Flavobacteriaceae</taxon>
        <taxon>Flavobacterium</taxon>
    </lineage>
</organism>
<protein>
    <submittedName>
        <fullName evidence="2">Uncharacterized protein</fullName>
    </submittedName>
</protein>
<comment type="caution">
    <text evidence="2">The sequence shown here is derived from an EMBL/GenBank/DDBJ whole genome shotgun (WGS) entry which is preliminary data.</text>
</comment>
<name>A0ABU1TR72_9FLAO</name>
<dbReference type="EMBL" id="JAVDVI010000008">
    <property type="protein sequence ID" value="MDR6968047.1"/>
    <property type="molecule type" value="Genomic_DNA"/>
</dbReference>
<sequence>MTNFQLILLIFFSVVLLILIFRAVKYGTFYFTSHYDEEREYSTDETAITENLTPTLEKSNFKLVQKNGNTYSAVALPTILSFSEKIQIDYNKISNSKIKVRFKSRCVFPLQIFDYGKNKRNSVKFFNNLESLMIK</sequence>
<evidence type="ECO:0000313" key="2">
    <source>
        <dbReference type="EMBL" id="MDR6968047.1"/>
    </source>
</evidence>
<keyword evidence="3" id="KW-1185">Reference proteome</keyword>
<accession>A0ABU1TR72</accession>
<gene>
    <name evidence="2" type="ORF">J2X31_002062</name>
</gene>
<evidence type="ECO:0000313" key="3">
    <source>
        <dbReference type="Proteomes" id="UP001255185"/>
    </source>
</evidence>
<evidence type="ECO:0000256" key="1">
    <source>
        <dbReference type="SAM" id="Phobius"/>
    </source>
</evidence>
<keyword evidence="1" id="KW-0812">Transmembrane</keyword>